<protein>
    <submittedName>
        <fullName evidence="2">Uncharacterized protein</fullName>
    </submittedName>
</protein>
<evidence type="ECO:0000313" key="3">
    <source>
        <dbReference type="Proteomes" id="UP000176614"/>
    </source>
</evidence>
<evidence type="ECO:0000313" key="2">
    <source>
        <dbReference type="EMBL" id="OGC63202.1"/>
    </source>
</evidence>
<feature type="coiled-coil region" evidence="1">
    <location>
        <begin position="62"/>
        <end position="89"/>
    </location>
</feature>
<reference evidence="2 3" key="1">
    <citation type="journal article" date="2016" name="Nat. Commun.">
        <title>Thousands of microbial genomes shed light on interconnected biogeochemical processes in an aquifer system.</title>
        <authorList>
            <person name="Anantharaman K."/>
            <person name="Brown C.T."/>
            <person name="Hug L.A."/>
            <person name="Sharon I."/>
            <person name="Castelle C.J."/>
            <person name="Probst A.J."/>
            <person name="Thomas B.C."/>
            <person name="Singh A."/>
            <person name="Wilkins M.J."/>
            <person name="Karaoz U."/>
            <person name="Brodie E.L."/>
            <person name="Williams K.H."/>
            <person name="Hubbard S.S."/>
            <person name="Banfield J.F."/>
        </authorList>
    </citation>
    <scope>NUCLEOTIDE SEQUENCE [LARGE SCALE GENOMIC DNA]</scope>
</reference>
<keyword evidence="1" id="KW-0175">Coiled coil</keyword>
<accession>A0A1F4W199</accession>
<organism evidence="2 3">
    <name type="scientific">candidate division WWE3 bacterium RIFOXYA2_FULL_46_9</name>
    <dbReference type="NCBI Taxonomy" id="1802636"/>
    <lineage>
        <taxon>Bacteria</taxon>
        <taxon>Katanobacteria</taxon>
    </lineage>
</organism>
<comment type="caution">
    <text evidence="2">The sequence shown here is derived from an EMBL/GenBank/DDBJ whole genome shotgun (WGS) entry which is preliminary data.</text>
</comment>
<dbReference type="AlphaFoldDB" id="A0A1F4W199"/>
<dbReference type="EMBL" id="MEVT01000008">
    <property type="protein sequence ID" value="OGC63202.1"/>
    <property type="molecule type" value="Genomic_DNA"/>
</dbReference>
<gene>
    <name evidence="2" type="ORF">A2264_00730</name>
</gene>
<name>A0A1F4W199_UNCKA</name>
<proteinExistence type="predicted"/>
<dbReference type="Proteomes" id="UP000176614">
    <property type="component" value="Unassembled WGS sequence"/>
</dbReference>
<sequence length="110" mass="12556">MSEEHKQLIEIIKKLDTENLVSDTYAKLWDKDVDKGDLADFTISLAHLLASYRSAKVKADGYDQVKSTREKYQTELKELEALYNEIKLTKMIDFPAASDELTAQLDAKSQ</sequence>
<evidence type="ECO:0000256" key="1">
    <source>
        <dbReference type="SAM" id="Coils"/>
    </source>
</evidence>